<protein>
    <recommendedName>
        <fullName evidence="2">MEMO1 family protein Arcpr_1045</fullName>
    </recommendedName>
</protein>
<dbReference type="eggNOG" id="arCOG01728">
    <property type="taxonomic scope" value="Archaea"/>
</dbReference>
<dbReference type="NCBIfam" id="NF001987">
    <property type="entry name" value="PRK00782.1"/>
    <property type="match status" value="1"/>
</dbReference>
<dbReference type="PANTHER" id="PTHR11060">
    <property type="entry name" value="PROTEIN MEMO1"/>
    <property type="match status" value="1"/>
</dbReference>
<dbReference type="GeneID" id="8739720"/>
<dbReference type="Pfam" id="PF01875">
    <property type="entry name" value="Memo"/>
    <property type="match status" value="1"/>
</dbReference>
<dbReference type="KEGG" id="apo:Arcpr_1045"/>
<comment type="similarity">
    <text evidence="1 2">Belongs to the MEMO1 family.</text>
</comment>
<dbReference type="CDD" id="cd07361">
    <property type="entry name" value="MEMO_like"/>
    <property type="match status" value="1"/>
</dbReference>
<name>D2RDB0_ARCPA</name>
<dbReference type="OrthoDB" id="372162at2157"/>
<dbReference type="PaxDb" id="572546-Arcpr_1045"/>
<sequence>MRRPAVAGMFYPSNRESLLAMLKEFVDYHPDDSVIACVSPHAGYVYSGRTAGRVYSLIPQVETYVIVGPNHTGYGSPVALSTDTWITPLGEVEVDMEFVKAMPKKIIDLDETAHRFEHSLEVQVPFLQYINMGRKFKIVPICMGMQDEETAREVAEEIITAKEETGKEIVVVASSDMHHYLPDEECRRRDRIVIEAILSMDVSKFYDTIYRMQASVCGYGPIAVAMIYAKHYGGFAELVDYSTSGDVEPMAEVVGYAGIVFRA</sequence>
<evidence type="ECO:0000313" key="4">
    <source>
        <dbReference type="Proteomes" id="UP000001901"/>
    </source>
</evidence>
<proteinExistence type="inferred from homology"/>
<reference evidence="3 4" key="1">
    <citation type="journal article" date="2010" name="Stand. Genomic Sci.">
        <title>Complete genome sequence of Archaeoglobus profundus type strain (AV18).</title>
        <authorList>
            <person name="von Jan M."/>
            <person name="Lapidus A."/>
            <person name="Del Rio T.G."/>
            <person name="Copeland A."/>
            <person name="Tice H."/>
            <person name="Cheng J.F."/>
            <person name="Lucas S."/>
            <person name="Chen F."/>
            <person name="Nolan M."/>
            <person name="Goodwin L."/>
            <person name="Han C."/>
            <person name="Pitluck S."/>
            <person name="Liolios K."/>
            <person name="Ivanova N."/>
            <person name="Mavromatis K."/>
            <person name="Ovchinnikova G."/>
            <person name="Chertkov O."/>
            <person name="Pati A."/>
            <person name="Chen A."/>
            <person name="Palaniappan K."/>
            <person name="Land M."/>
            <person name="Hauser L."/>
            <person name="Chang Y.J."/>
            <person name="Jeffries C.D."/>
            <person name="Saunders E."/>
            <person name="Brettin T."/>
            <person name="Detter J.C."/>
            <person name="Chain P."/>
            <person name="Eichinger K."/>
            <person name="Huber H."/>
            <person name="Spring S."/>
            <person name="Rohde M."/>
            <person name="Goker M."/>
            <person name="Wirth R."/>
            <person name="Woyke T."/>
            <person name="Bristow J."/>
            <person name="Eisen J.A."/>
            <person name="Markowitz V."/>
            <person name="Hugenholtz P."/>
            <person name="Kyrpides N.C."/>
            <person name="Klenk H.P."/>
        </authorList>
    </citation>
    <scope>NUCLEOTIDE SEQUENCE [LARGE SCALE GENOMIC DNA]</scope>
    <source>
        <strain evidence="4">DSM 5631 / JCM 9629 / NBRC 100127 / Av18</strain>
    </source>
</reference>
<evidence type="ECO:0000256" key="2">
    <source>
        <dbReference type="HAMAP-Rule" id="MF_00055"/>
    </source>
</evidence>
<dbReference type="NCBIfam" id="TIGR04336">
    <property type="entry name" value="AmmeMemoSam_B"/>
    <property type="match status" value="1"/>
</dbReference>
<dbReference type="HOGENOM" id="CLU_038085_2_0_2"/>
<dbReference type="HAMAP" id="MF_00055">
    <property type="entry name" value="MEMO1"/>
    <property type="match status" value="1"/>
</dbReference>
<dbReference type="STRING" id="572546.Arcpr_1045"/>
<dbReference type="Proteomes" id="UP000001901">
    <property type="component" value="Chromosome"/>
</dbReference>
<keyword evidence="4" id="KW-1185">Reference proteome</keyword>
<gene>
    <name evidence="3" type="ordered locus">Arcpr_1045</name>
</gene>
<dbReference type="AlphaFoldDB" id="D2RDB0"/>
<dbReference type="RefSeq" id="WP_012940440.1">
    <property type="nucleotide sequence ID" value="NC_013741.1"/>
</dbReference>
<evidence type="ECO:0000313" key="3">
    <source>
        <dbReference type="EMBL" id="ADB58104.1"/>
    </source>
</evidence>
<organism evidence="3 4">
    <name type="scientific">Archaeoglobus profundus (strain DSM 5631 / JCM 9629 / NBRC 100127 / Av18)</name>
    <dbReference type="NCBI Taxonomy" id="572546"/>
    <lineage>
        <taxon>Archaea</taxon>
        <taxon>Methanobacteriati</taxon>
        <taxon>Methanobacteriota</taxon>
        <taxon>Archaeoglobi</taxon>
        <taxon>Archaeoglobales</taxon>
        <taxon>Archaeoglobaceae</taxon>
        <taxon>Archaeoglobus</taxon>
    </lineage>
</organism>
<dbReference type="InterPro" id="IPR002737">
    <property type="entry name" value="MEMO1_fam"/>
</dbReference>
<accession>D2RDB0</accession>
<dbReference type="PANTHER" id="PTHR11060:SF0">
    <property type="entry name" value="PROTEIN MEMO1"/>
    <property type="match status" value="1"/>
</dbReference>
<evidence type="ECO:0000256" key="1">
    <source>
        <dbReference type="ARBA" id="ARBA00006315"/>
    </source>
</evidence>
<dbReference type="EMBL" id="CP001857">
    <property type="protein sequence ID" value="ADB58104.1"/>
    <property type="molecule type" value="Genomic_DNA"/>
</dbReference>
<dbReference type="Gene3D" id="3.40.830.10">
    <property type="entry name" value="LigB-like"/>
    <property type="match status" value="1"/>
</dbReference>